<evidence type="ECO:0000259" key="3">
    <source>
        <dbReference type="SMART" id="SM00903"/>
    </source>
</evidence>
<evidence type="ECO:0000313" key="4">
    <source>
        <dbReference type="EMBL" id="MBB5273537.1"/>
    </source>
</evidence>
<name>A0A7W8MAD2_9BURK</name>
<sequence>MDADSPHPFRRLPSFSSHPASDARHLRACLGSFATGVTVVTALSGDGRPVGLTVNSFNSLSLEPALVLWSLGARSRSLDTFLAARRFAVNVLSAGQLGLARRFSRSGIDRFAGVASHTGIDGVPLIEGALAWFECETRTHHRHGDHVLFIGEVLRCARVPGQGLVFQQGEFRSTCAAHDPPE</sequence>
<feature type="domain" description="Flavin reductase like" evidence="3">
    <location>
        <begin position="30"/>
        <end position="173"/>
    </location>
</feature>
<evidence type="ECO:0000313" key="5">
    <source>
        <dbReference type="Proteomes" id="UP000532440"/>
    </source>
</evidence>
<comment type="caution">
    <text evidence="4">The sequence shown here is derived from an EMBL/GenBank/DDBJ whole genome shotgun (WGS) entry which is preliminary data.</text>
</comment>
<dbReference type="InterPro" id="IPR050268">
    <property type="entry name" value="NADH-dep_flavin_reductase"/>
</dbReference>
<keyword evidence="5" id="KW-1185">Reference proteome</keyword>
<comment type="similarity">
    <text evidence="1">Belongs to the non-flavoprotein flavin reductase family.</text>
</comment>
<accession>A0A7W8MAD2</accession>
<dbReference type="AlphaFoldDB" id="A0A7W8MAD2"/>
<dbReference type="InterPro" id="IPR002563">
    <property type="entry name" value="Flavin_Rdtase-like_dom"/>
</dbReference>
<dbReference type="EMBL" id="JACHGB010000007">
    <property type="protein sequence ID" value="MBB5273537.1"/>
    <property type="molecule type" value="Genomic_DNA"/>
</dbReference>
<reference evidence="4 5" key="1">
    <citation type="submission" date="2020-08" db="EMBL/GenBank/DDBJ databases">
        <title>Genomic Encyclopedia of Type Strains, Phase IV (KMG-IV): sequencing the most valuable type-strain genomes for metagenomic binning, comparative biology and taxonomic classification.</title>
        <authorList>
            <person name="Goeker M."/>
        </authorList>
    </citation>
    <scope>NUCLEOTIDE SEQUENCE [LARGE SCALE GENOMIC DNA]</scope>
    <source>
        <strain evidence="4 5">DSM 29781</strain>
    </source>
</reference>
<dbReference type="Gene3D" id="2.30.110.10">
    <property type="entry name" value="Electron Transport, Fmn-binding Protein, Chain A"/>
    <property type="match status" value="1"/>
</dbReference>
<dbReference type="SMART" id="SM00903">
    <property type="entry name" value="Flavin_Reduct"/>
    <property type="match status" value="1"/>
</dbReference>
<dbReference type="GO" id="GO:0010181">
    <property type="term" value="F:FMN binding"/>
    <property type="evidence" value="ECO:0007669"/>
    <property type="project" value="InterPro"/>
</dbReference>
<dbReference type="PANTHER" id="PTHR30466:SF11">
    <property type="entry name" value="FLAVIN-DEPENDENT MONOOXYGENASE, REDUCTASE SUBUNIT HSAB"/>
    <property type="match status" value="1"/>
</dbReference>
<gene>
    <name evidence="4" type="ORF">HNQ70_003567</name>
</gene>
<proteinExistence type="inferred from homology"/>
<dbReference type="Proteomes" id="UP000532440">
    <property type="component" value="Unassembled WGS sequence"/>
</dbReference>
<dbReference type="Pfam" id="PF01613">
    <property type="entry name" value="Flavin_Reduct"/>
    <property type="match status" value="1"/>
</dbReference>
<dbReference type="SUPFAM" id="SSF50475">
    <property type="entry name" value="FMN-binding split barrel"/>
    <property type="match status" value="1"/>
</dbReference>
<evidence type="ECO:0000256" key="1">
    <source>
        <dbReference type="ARBA" id="ARBA00008898"/>
    </source>
</evidence>
<keyword evidence="2" id="KW-0560">Oxidoreductase</keyword>
<dbReference type="PANTHER" id="PTHR30466">
    <property type="entry name" value="FLAVIN REDUCTASE"/>
    <property type="match status" value="1"/>
</dbReference>
<protein>
    <submittedName>
        <fullName evidence="4">Flavin reductase (DIM6/NTAB) family NADH-FMN oxidoreductase RutF</fullName>
    </submittedName>
</protein>
<dbReference type="RefSeq" id="WP_183970259.1">
    <property type="nucleotide sequence ID" value="NZ_BAABEW010000020.1"/>
</dbReference>
<dbReference type="InterPro" id="IPR012349">
    <property type="entry name" value="Split_barrel_FMN-bd"/>
</dbReference>
<evidence type="ECO:0000256" key="2">
    <source>
        <dbReference type="ARBA" id="ARBA00023002"/>
    </source>
</evidence>
<dbReference type="GO" id="GO:0042602">
    <property type="term" value="F:riboflavin reductase (NADPH) activity"/>
    <property type="evidence" value="ECO:0007669"/>
    <property type="project" value="TreeGrafter"/>
</dbReference>
<organism evidence="4 5">
    <name type="scientific">Quisquiliibacterium transsilvanicum</name>
    <dbReference type="NCBI Taxonomy" id="1549638"/>
    <lineage>
        <taxon>Bacteria</taxon>
        <taxon>Pseudomonadati</taxon>
        <taxon>Pseudomonadota</taxon>
        <taxon>Betaproteobacteria</taxon>
        <taxon>Burkholderiales</taxon>
        <taxon>Burkholderiaceae</taxon>
        <taxon>Quisquiliibacterium</taxon>
    </lineage>
</organism>